<dbReference type="GO" id="GO:0003676">
    <property type="term" value="F:nucleic acid binding"/>
    <property type="evidence" value="ECO:0007669"/>
    <property type="project" value="InterPro"/>
</dbReference>
<evidence type="ECO:0000313" key="3">
    <source>
        <dbReference type="EMBL" id="KXP13892.1"/>
    </source>
</evidence>
<dbReference type="STRING" id="239498.AXK60_22575"/>
<comment type="caution">
    <text evidence="3">The sequence shown here is derived from an EMBL/GenBank/DDBJ whole genome shotgun (WGS) entry which is preliminary data.</text>
</comment>
<evidence type="ECO:0000259" key="1">
    <source>
        <dbReference type="Pfam" id="PF01844"/>
    </source>
</evidence>
<dbReference type="InterPro" id="IPR002711">
    <property type="entry name" value="HNH"/>
</dbReference>
<dbReference type="AlphaFoldDB" id="A0A138ATY7"/>
<dbReference type="CDD" id="cd00085">
    <property type="entry name" value="HNHc"/>
    <property type="match status" value="1"/>
</dbReference>
<accession>A0A138ATY7</accession>
<dbReference type="Pfam" id="PF26345">
    <property type="entry name" value="ScoMcrA_N"/>
    <property type="match status" value="1"/>
</dbReference>
<proteinExistence type="predicted"/>
<evidence type="ECO:0000313" key="4">
    <source>
        <dbReference type="Proteomes" id="UP000070258"/>
    </source>
</evidence>
<dbReference type="GO" id="GO:0004519">
    <property type="term" value="F:endonuclease activity"/>
    <property type="evidence" value="ECO:0007669"/>
    <property type="project" value="InterPro"/>
</dbReference>
<dbReference type="RefSeq" id="WP_068570328.1">
    <property type="nucleotide sequence ID" value="NZ_LSRF01000009.1"/>
</dbReference>
<dbReference type="EMBL" id="LSRF01000009">
    <property type="protein sequence ID" value="KXP13892.1"/>
    <property type="molecule type" value="Genomic_DNA"/>
</dbReference>
<dbReference type="InterPro" id="IPR058807">
    <property type="entry name" value="ScoMcrA_N"/>
</dbReference>
<dbReference type="GO" id="GO:0008270">
    <property type="term" value="F:zinc ion binding"/>
    <property type="evidence" value="ECO:0007669"/>
    <property type="project" value="InterPro"/>
</dbReference>
<feature type="domain" description="ScoMcrA-like N-terminal head" evidence="2">
    <location>
        <begin position="5"/>
        <end position="87"/>
    </location>
</feature>
<feature type="domain" description="HNH" evidence="1">
    <location>
        <begin position="253"/>
        <end position="307"/>
    </location>
</feature>
<organism evidence="3 4">
    <name type="scientific">Tsukamurella pseudospumae</name>
    <dbReference type="NCBI Taxonomy" id="239498"/>
    <lineage>
        <taxon>Bacteria</taxon>
        <taxon>Bacillati</taxon>
        <taxon>Actinomycetota</taxon>
        <taxon>Actinomycetes</taxon>
        <taxon>Mycobacteriales</taxon>
        <taxon>Tsukamurellaceae</taxon>
        <taxon>Tsukamurella</taxon>
    </lineage>
</organism>
<sequence>MKLTLTRDAVLSAIAECDEQGRDRFLADNGFKGAREYFLIHGGQAYDSKAVAGFAHRLVTGRRVGSSDFQGGAAVSDELRALGFVVTGDADWTWDELLLACDLLASSEWVSPRAHTDEVQALSEFLREQQPDLALSPEFRSPSSVHRKLEDLRSAHPDYHASATKGGRATKAMAAAFAADYETMHRLASEVRGLGTDRDEDTSVYTEASGTEIVTAAEGKVLRRMTTVRERDRGLRDTKLAQFRAAHQGRVFCEVCSFDFGKVYGEHGEGYAEVHHRVPLHVTDEVVNGLDELIVLCANCHRMIHRRAPWLTPDQLAGLLTSNAVI</sequence>
<name>A0A138ATY7_9ACTN</name>
<reference evidence="4" key="1">
    <citation type="submission" date="2016-02" db="EMBL/GenBank/DDBJ databases">
        <authorList>
            <person name="Wen L."/>
            <person name="He K."/>
            <person name="Yang H."/>
        </authorList>
    </citation>
    <scope>NUCLEOTIDE SEQUENCE [LARGE SCALE GENOMIC DNA]</scope>
    <source>
        <strain evidence="4">JCM 15929</strain>
    </source>
</reference>
<dbReference type="OrthoDB" id="9802640at2"/>
<dbReference type="Pfam" id="PF01844">
    <property type="entry name" value="HNH"/>
    <property type="match status" value="1"/>
</dbReference>
<dbReference type="Proteomes" id="UP000070258">
    <property type="component" value="Unassembled WGS sequence"/>
</dbReference>
<dbReference type="InterPro" id="IPR003615">
    <property type="entry name" value="HNH_nuc"/>
</dbReference>
<evidence type="ECO:0000259" key="2">
    <source>
        <dbReference type="Pfam" id="PF26345"/>
    </source>
</evidence>
<protein>
    <submittedName>
        <fullName evidence="3">Uncharacterized protein</fullName>
    </submittedName>
</protein>
<gene>
    <name evidence="3" type="ORF">AXK60_22575</name>
</gene>